<evidence type="ECO:0000313" key="8">
    <source>
        <dbReference type="Proteomes" id="UP000323671"/>
    </source>
</evidence>
<dbReference type="AlphaFoldDB" id="A0A5C1E9S6"/>
<dbReference type="FunFam" id="3.20.20.450:FF:000001">
    <property type="entry name" value="Cyclic di-GMP phosphodiesterase yahA"/>
    <property type="match status" value="1"/>
</dbReference>
<dbReference type="Gene3D" id="3.30.450.20">
    <property type="entry name" value="PAS domain"/>
    <property type="match status" value="3"/>
</dbReference>
<dbReference type="PROSITE" id="PS50113">
    <property type="entry name" value="PAC"/>
    <property type="match status" value="1"/>
</dbReference>
<dbReference type="CDD" id="cd00130">
    <property type="entry name" value="PAS"/>
    <property type="match status" value="1"/>
</dbReference>
<dbReference type="InterPro" id="IPR000160">
    <property type="entry name" value="GGDEF_dom"/>
</dbReference>
<evidence type="ECO:0000259" key="5">
    <source>
        <dbReference type="PROSITE" id="PS50883"/>
    </source>
</evidence>
<dbReference type="SUPFAM" id="SSF141868">
    <property type="entry name" value="EAL domain-like"/>
    <property type="match status" value="1"/>
</dbReference>
<name>A0A5C1E9S6_9RHOO</name>
<feature type="domain" description="PAC" evidence="4">
    <location>
        <begin position="551"/>
        <end position="603"/>
    </location>
</feature>
<dbReference type="FunFam" id="3.30.70.270:FF:000001">
    <property type="entry name" value="Diguanylate cyclase domain protein"/>
    <property type="match status" value="1"/>
</dbReference>
<dbReference type="PANTHER" id="PTHR44757:SF2">
    <property type="entry name" value="BIOFILM ARCHITECTURE MAINTENANCE PROTEIN MBAA"/>
    <property type="match status" value="1"/>
</dbReference>
<dbReference type="KEGG" id="otr:OTERR_19590"/>
<dbReference type="Pfam" id="PF00563">
    <property type="entry name" value="EAL"/>
    <property type="match status" value="1"/>
</dbReference>
<organism evidence="7 8">
    <name type="scientific">Oryzomicrobium terrae</name>
    <dbReference type="NCBI Taxonomy" id="1735038"/>
    <lineage>
        <taxon>Bacteria</taxon>
        <taxon>Pseudomonadati</taxon>
        <taxon>Pseudomonadota</taxon>
        <taxon>Betaproteobacteria</taxon>
        <taxon>Rhodocyclales</taxon>
        <taxon>Rhodocyclaceae</taxon>
        <taxon>Oryzomicrobium</taxon>
    </lineage>
</organism>
<dbReference type="Gene3D" id="3.30.70.270">
    <property type="match status" value="1"/>
</dbReference>
<dbReference type="GO" id="GO:0071732">
    <property type="term" value="P:cellular response to nitric oxide"/>
    <property type="evidence" value="ECO:0007669"/>
    <property type="project" value="UniProtKB-ARBA"/>
</dbReference>
<feature type="transmembrane region" description="Helical" evidence="2">
    <location>
        <begin position="306"/>
        <end position="324"/>
    </location>
</feature>
<evidence type="ECO:0000259" key="4">
    <source>
        <dbReference type="PROSITE" id="PS50113"/>
    </source>
</evidence>
<reference evidence="7 8" key="1">
    <citation type="submission" date="2017-07" db="EMBL/GenBank/DDBJ databases">
        <title>Complete genome sequence of Oryzomicrobium terrae TPP412.</title>
        <authorList>
            <person name="Chiu L.-W."/>
            <person name="Lo K.-J."/>
            <person name="Tsai Y.-M."/>
            <person name="Lin S.-S."/>
            <person name="Kuo C.-H."/>
            <person name="Liu C.-T."/>
        </authorList>
    </citation>
    <scope>NUCLEOTIDE SEQUENCE [LARGE SCALE GENOMIC DNA]</scope>
    <source>
        <strain evidence="7 8">TPP412</strain>
    </source>
</reference>
<dbReference type="InterPro" id="IPR035919">
    <property type="entry name" value="EAL_sf"/>
</dbReference>
<feature type="domain" description="PAS" evidence="3">
    <location>
        <begin position="478"/>
        <end position="524"/>
    </location>
</feature>
<evidence type="ECO:0000259" key="3">
    <source>
        <dbReference type="PROSITE" id="PS50112"/>
    </source>
</evidence>
<dbReference type="PROSITE" id="PS50887">
    <property type="entry name" value="GGDEF"/>
    <property type="match status" value="1"/>
</dbReference>
<evidence type="ECO:0000313" key="7">
    <source>
        <dbReference type="EMBL" id="QEL65435.1"/>
    </source>
</evidence>
<dbReference type="CDD" id="cd01949">
    <property type="entry name" value="GGDEF"/>
    <property type="match status" value="1"/>
</dbReference>
<dbReference type="PANTHER" id="PTHR44757">
    <property type="entry name" value="DIGUANYLATE CYCLASE DGCP"/>
    <property type="match status" value="1"/>
</dbReference>
<proteinExistence type="predicted"/>
<evidence type="ECO:0000259" key="6">
    <source>
        <dbReference type="PROSITE" id="PS50887"/>
    </source>
</evidence>
<keyword evidence="2" id="KW-1133">Transmembrane helix</keyword>
<dbReference type="SMART" id="SM00267">
    <property type="entry name" value="GGDEF"/>
    <property type="match status" value="1"/>
</dbReference>
<dbReference type="InterPro" id="IPR029787">
    <property type="entry name" value="Nucleotide_cyclase"/>
</dbReference>
<protein>
    <submittedName>
        <fullName evidence="7">Diguanylate cyclase/phosphodiesterase with PAS/PAC sensor</fullName>
    </submittedName>
</protein>
<dbReference type="Pfam" id="PF00990">
    <property type="entry name" value="GGDEF"/>
    <property type="match status" value="1"/>
</dbReference>
<feature type="domain" description="EAL" evidence="5">
    <location>
        <begin position="777"/>
        <end position="1031"/>
    </location>
</feature>
<dbReference type="InterPro" id="IPR000014">
    <property type="entry name" value="PAS"/>
</dbReference>
<keyword evidence="2" id="KW-0472">Membrane</keyword>
<keyword evidence="2" id="KW-0812">Transmembrane</keyword>
<dbReference type="InterPro" id="IPR052155">
    <property type="entry name" value="Biofilm_reg_signaling"/>
</dbReference>
<dbReference type="PROSITE" id="PS50112">
    <property type="entry name" value="PAS"/>
    <property type="match status" value="1"/>
</dbReference>
<dbReference type="SMART" id="SM00052">
    <property type="entry name" value="EAL"/>
    <property type="match status" value="1"/>
</dbReference>
<dbReference type="InterPro" id="IPR001633">
    <property type="entry name" value="EAL_dom"/>
</dbReference>
<dbReference type="NCBIfam" id="TIGR00229">
    <property type="entry name" value="sensory_box"/>
    <property type="match status" value="1"/>
</dbReference>
<dbReference type="Pfam" id="PF13426">
    <property type="entry name" value="PAS_9"/>
    <property type="match status" value="1"/>
</dbReference>
<dbReference type="InterPro" id="IPR000700">
    <property type="entry name" value="PAS-assoc_C"/>
</dbReference>
<feature type="transmembrane region" description="Helical" evidence="2">
    <location>
        <begin position="15"/>
        <end position="39"/>
    </location>
</feature>
<evidence type="ECO:0000256" key="1">
    <source>
        <dbReference type="ARBA" id="ARBA00051114"/>
    </source>
</evidence>
<dbReference type="RefSeq" id="WP_149425658.1">
    <property type="nucleotide sequence ID" value="NZ_CP022579.1"/>
</dbReference>
<sequence>MATPSLSDATTLRRFASPLLLVTALLIGLLSLTVGYFVWRQHNDQLAHGEALAAMHARLAEDQLTQSLQLLELALGSLAPRVAAESTAEKQSAILRSALANMPMLRSLNVLSPQGQIVASSNPANVGRRPEPSDLAPTMATAGDDFRIAIPWAGRDFADGEGVPAMESGRSERRIRQEFLPVLYSRDAAAGTEITLVAAVNPDFFLNQFLLNLEDTQGVLRVFRYDNRLLFSTLENDEGLIGQRLPGALFVSRLRDSESGVGMQRLEDGRQTQAAFRASHRYPVLVMAHVPEEMLLAGWGAETQRLLLVGGPAFLGLLVLAGLLQREQLRRRREKAAAIERERHRLATVLDSLPASVALLDRKGKVLFGNPAWQASTPCHTPDGEDDAEISPPCLPFEAACQGQKCQQRQCQLPAATQKLLADGQPFDLELSLGAAPNVRWVRILGNPIPPLQEDDAAQGGAVVMQMDITEQKGFAEQLRLYTRIFEYNAEGIAIANAQNEIVWVNRAFQEITGYSEHDVLGRNPSLLSSGTHDPSFYAQMWRDLEQRGYWQGEIANRRKNGDLLPGWLTISAIENDAGELTHYVAIFSDITDRKASEARIRFLSEHDFLTGLPNRGLFADRLSQAINRAARHGARLAVLDIDLDRFKAINDSLGHSVGDQLLQEVAQRVAACVRSSDTVCRQGGDEFLILLDEVGDTDAAARVAVHLVQAISRPYVIDGHPLIVTPSIGIAMYPDDGTTVEGLVSCADMAMYYSKGRGRNAFHFFKPEMTAQATERLAIECGLRGALDKEEFSLLYQPQVDLASGAIIGVEALIRWNDPQRGLRSPNEFIALAEETGLIVPIGDWVLHEACRQARQWRDLGLAPITVAVNVAAPQFYRPGFIQTVGDTLAAYGLPGSAIELEVTERLILETRNEQLELLEQLRRLGVQLSIDDFGSGYSSLAYLHRLPIDKLKIDRSFICDLGTHSGDATITETIIHLAHDLGLTVLAEGVETEAQRDFLQSRGCDSFQGFLFSEPVSAEAVTQLLQAERRAPTSGQTAA</sequence>
<keyword evidence="8" id="KW-1185">Reference proteome</keyword>
<dbReference type="GO" id="GO:0071111">
    <property type="term" value="F:cyclic-guanylate-specific phosphodiesterase activity"/>
    <property type="evidence" value="ECO:0007669"/>
    <property type="project" value="UniProtKB-EC"/>
</dbReference>
<dbReference type="SMART" id="SM00086">
    <property type="entry name" value="PAC"/>
    <property type="match status" value="1"/>
</dbReference>
<comment type="catalytic activity">
    <reaction evidence="1">
        <text>3',3'-c-di-GMP + H2O = 5'-phosphoguanylyl(3'-&gt;5')guanosine + H(+)</text>
        <dbReference type="Rhea" id="RHEA:24902"/>
        <dbReference type="ChEBI" id="CHEBI:15377"/>
        <dbReference type="ChEBI" id="CHEBI:15378"/>
        <dbReference type="ChEBI" id="CHEBI:58754"/>
        <dbReference type="ChEBI" id="CHEBI:58805"/>
        <dbReference type="EC" id="3.1.4.52"/>
    </reaction>
    <physiologicalReaction direction="left-to-right" evidence="1">
        <dbReference type="Rhea" id="RHEA:24903"/>
    </physiologicalReaction>
</comment>
<feature type="domain" description="GGDEF" evidence="6">
    <location>
        <begin position="635"/>
        <end position="768"/>
    </location>
</feature>
<dbReference type="SUPFAM" id="SSF55073">
    <property type="entry name" value="Nucleotide cyclase"/>
    <property type="match status" value="1"/>
</dbReference>
<dbReference type="SUPFAM" id="SSF55785">
    <property type="entry name" value="PYP-like sensor domain (PAS domain)"/>
    <property type="match status" value="2"/>
</dbReference>
<dbReference type="NCBIfam" id="TIGR00254">
    <property type="entry name" value="GGDEF"/>
    <property type="match status" value="1"/>
</dbReference>
<evidence type="ECO:0000256" key="2">
    <source>
        <dbReference type="SAM" id="Phobius"/>
    </source>
</evidence>
<dbReference type="CDD" id="cd01948">
    <property type="entry name" value="EAL"/>
    <property type="match status" value="1"/>
</dbReference>
<dbReference type="Pfam" id="PF13188">
    <property type="entry name" value="PAS_8"/>
    <property type="match status" value="1"/>
</dbReference>
<dbReference type="CDD" id="cd12915">
    <property type="entry name" value="PDC2_DGC_like"/>
    <property type="match status" value="1"/>
</dbReference>
<dbReference type="InterPro" id="IPR043128">
    <property type="entry name" value="Rev_trsase/Diguanyl_cyclase"/>
</dbReference>
<gene>
    <name evidence="7" type="ORF">OTERR_19590</name>
</gene>
<dbReference type="SMART" id="SM00091">
    <property type="entry name" value="PAS"/>
    <property type="match status" value="2"/>
</dbReference>
<dbReference type="PROSITE" id="PS50883">
    <property type="entry name" value="EAL"/>
    <property type="match status" value="1"/>
</dbReference>
<dbReference type="EMBL" id="CP022579">
    <property type="protein sequence ID" value="QEL65435.1"/>
    <property type="molecule type" value="Genomic_DNA"/>
</dbReference>
<accession>A0A5C1E9S6</accession>
<dbReference type="InterPro" id="IPR001610">
    <property type="entry name" value="PAC"/>
</dbReference>
<dbReference type="InterPro" id="IPR035965">
    <property type="entry name" value="PAS-like_dom_sf"/>
</dbReference>
<dbReference type="Gene3D" id="3.20.20.450">
    <property type="entry name" value="EAL domain"/>
    <property type="match status" value="1"/>
</dbReference>
<dbReference type="Proteomes" id="UP000323671">
    <property type="component" value="Chromosome"/>
</dbReference>